<evidence type="ECO:0000313" key="2">
    <source>
        <dbReference type="Proteomes" id="UP000765509"/>
    </source>
</evidence>
<gene>
    <name evidence="1" type="ORF">O181_068845</name>
</gene>
<name>A0A9Q3F1S9_9BASI</name>
<dbReference type="AlphaFoldDB" id="A0A9Q3F1S9"/>
<organism evidence="1 2">
    <name type="scientific">Austropuccinia psidii MF-1</name>
    <dbReference type="NCBI Taxonomy" id="1389203"/>
    <lineage>
        <taxon>Eukaryota</taxon>
        <taxon>Fungi</taxon>
        <taxon>Dikarya</taxon>
        <taxon>Basidiomycota</taxon>
        <taxon>Pucciniomycotina</taxon>
        <taxon>Pucciniomycetes</taxon>
        <taxon>Pucciniales</taxon>
        <taxon>Sphaerophragmiaceae</taxon>
        <taxon>Austropuccinia</taxon>
    </lineage>
</organism>
<sequence length="173" mass="18732">MPTLMHELASTSLTNPLQPLMCLNSRTALKICLHSHAPISDLTHPHSSAPLPLKMLTLPLCPQYMPPTLPSPLLKPPPLCPSPSLCSHSSLPICIRFHPHTGLILNAAYHPYNPAAPSRCDSNATLTTPYASAPLPLPRHPQDMPAMAAPHLCTHPCLIFSTTYPPYSPLLDP</sequence>
<comment type="caution">
    <text evidence="1">The sequence shown here is derived from an EMBL/GenBank/DDBJ whole genome shotgun (WGS) entry which is preliminary data.</text>
</comment>
<dbReference type="Proteomes" id="UP000765509">
    <property type="component" value="Unassembled WGS sequence"/>
</dbReference>
<evidence type="ECO:0000313" key="1">
    <source>
        <dbReference type="EMBL" id="MBW0529130.1"/>
    </source>
</evidence>
<proteinExistence type="predicted"/>
<dbReference type="EMBL" id="AVOT02034890">
    <property type="protein sequence ID" value="MBW0529130.1"/>
    <property type="molecule type" value="Genomic_DNA"/>
</dbReference>
<accession>A0A9Q3F1S9</accession>
<keyword evidence="2" id="KW-1185">Reference proteome</keyword>
<reference evidence="1" key="1">
    <citation type="submission" date="2021-03" db="EMBL/GenBank/DDBJ databases">
        <title>Draft genome sequence of rust myrtle Austropuccinia psidii MF-1, a brazilian biotype.</title>
        <authorList>
            <person name="Quecine M.C."/>
            <person name="Pachon D.M.R."/>
            <person name="Bonatelli M.L."/>
            <person name="Correr F.H."/>
            <person name="Franceschini L.M."/>
            <person name="Leite T.F."/>
            <person name="Margarido G.R.A."/>
            <person name="Almeida C.A."/>
            <person name="Ferrarezi J.A."/>
            <person name="Labate C.A."/>
        </authorList>
    </citation>
    <scope>NUCLEOTIDE SEQUENCE</scope>
    <source>
        <strain evidence="1">MF-1</strain>
    </source>
</reference>
<protein>
    <submittedName>
        <fullName evidence="1">Uncharacterized protein</fullName>
    </submittedName>
</protein>